<feature type="region of interest" description="Disordered" evidence="2">
    <location>
        <begin position="521"/>
        <end position="558"/>
    </location>
</feature>
<feature type="coiled-coil region" evidence="1">
    <location>
        <begin position="221"/>
        <end position="248"/>
    </location>
</feature>
<organism evidence="3 4">
    <name type="scientific">Cylindrotheca closterium</name>
    <dbReference type="NCBI Taxonomy" id="2856"/>
    <lineage>
        <taxon>Eukaryota</taxon>
        <taxon>Sar</taxon>
        <taxon>Stramenopiles</taxon>
        <taxon>Ochrophyta</taxon>
        <taxon>Bacillariophyta</taxon>
        <taxon>Bacillariophyceae</taxon>
        <taxon>Bacillariophycidae</taxon>
        <taxon>Bacillariales</taxon>
        <taxon>Bacillariaceae</taxon>
        <taxon>Cylindrotheca</taxon>
    </lineage>
</organism>
<feature type="compositionally biased region" description="Acidic residues" evidence="2">
    <location>
        <begin position="640"/>
        <end position="652"/>
    </location>
</feature>
<evidence type="ECO:0000256" key="2">
    <source>
        <dbReference type="SAM" id="MobiDB-lite"/>
    </source>
</evidence>
<keyword evidence="1" id="KW-0175">Coiled coil</keyword>
<proteinExistence type="predicted"/>
<keyword evidence="4" id="KW-1185">Reference proteome</keyword>
<evidence type="ECO:0000313" key="3">
    <source>
        <dbReference type="EMBL" id="CAJ1932862.1"/>
    </source>
</evidence>
<feature type="compositionally biased region" description="Basic residues" evidence="2">
    <location>
        <begin position="940"/>
        <end position="956"/>
    </location>
</feature>
<sequence length="1411" mass="156268">MADDEILLFEDYAAPEDDADYDESDHDEYYIEEGETMSMPQHERNAMEEERIQLDSEEKGGELDYDSSSDLPLLSSVMNSRTRPTTDINNNNRSTSNNYGKSRHSPRTPDGSLVSNELRLSLALDAAQLGKLTRLNEHVVTAVATEESKKKKETDWTGIKAAHNLNGKSAFIRVCIEAAAMGRLHRGSEKSYTVSNYDESEEEANKNIINITSKEAAKGMIDTILETMQETEYQLDEILNELEVLQEVDPYSIEEFLPVLDTLKSQVDALTHHLLYQPNTASTRLEKVIDEQREDISKSWAHHLTVIEDMENFQNTKDTFDDQNLAVIPCFDIPTFKKPTFFMTKGKQRKAIPLQAAKEGLLKMELLASGSDIRVRSTCHCPYCKKPSSFQTQSYKHMRERKQANDATLKNELVGLARKRPSKKIVFAKSAPSIKNPLKPTPNLDGGMQHGLSWKSPRTQRRNFREAEARRKLIEQQKAHMLPAIDESDSKVAVIEPMDAAPNNLDATTAPLVYSSPSITTEKEKLSATDLGSQTPPLEQEEVASPSSDFSEPSKPRSSFGAGILALVSPRSSKGVLAKRALQNAGAPEGDRRNMMERSASQRLMDWLSPSSSIKKNKVDSNSNVREIKTFTIPGLPSLDGDDDDDDEESTLEEQLATSPKDNTIESNANNGKPFTIPGLPSLDDDDDDDDNEEESTSPSVKIEEQPERSSRKSISIDMTGMLTRNTPKEEEPPSITAIDEEYYSDEVIEEEIVEEEIIEEEYNDEGSMPAIEEEIEEEILEGSIRIDHSTQEPLPEKCDYMMPLKGGDSHSTVFDSSTEFVELDDEASAKSKTSIFRSNSLRSEASASGSSRKSSRSSKPNRSNSFSSHGSSSLKSQKKDKASRSKSPMKSDGSVKSSRSKKKSDRKSERKSRSLDSDSVKSAKSDDSILSPPGSTKSSRSRKKSDRKRDKKSRNKNVESVMSGDSEDLSISTPPPPPLKSVKSTGSEKSTKSSKSRSSKSPKPEDSAKSSRSKKKLSRHLSLQPAGSKKPERRAPKRSTSIGSVKSSKSSRASRRENRTIDSAKSSKSKKKLTRHLSLMQEGSRKPERRTTKEALRHKSVDSGGSPKSSKSKKKPSKTDTKPSEEEPEGWWQLDWANLEDGDGKRRSTGVKRCRSMGAASVKSSRLRNARREQLNGDGSGKPKLVRHNSMPGVRPSRPERRSSDKSRPTTADPESQSTKSRKKSRRNMKSDGSVKSSKSSRSKKKLSRHLSMPQKGSSKPERRSTKNRKDRSVSPQGRTYLAPMKSPRAGRVVGPGTKESSANGRKRINDSERTSRSTPISASDVVSKYSAPPEREVKRTASAETIAGLEEYRALVKLAVAETSSDVSSLRSSQSSLQSQDTAADGGLPRPPPPPPTSPPQSPKTQYSF</sequence>
<feature type="compositionally biased region" description="Polar residues" evidence="2">
    <location>
        <begin position="656"/>
        <end position="673"/>
    </location>
</feature>
<comment type="caution">
    <text evidence="3">The sequence shown here is derived from an EMBL/GenBank/DDBJ whole genome shotgun (WGS) entry which is preliminary data.</text>
</comment>
<feature type="compositionally biased region" description="Basic and acidic residues" evidence="2">
    <location>
        <begin position="702"/>
        <end position="711"/>
    </location>
</feature>
<feature type="compositionally biased region" description="Basic and acidic residues" evidence="2">
    <location>
        <begin position="785"/>
        <end position="800"/>
    </location>
</feature>
<feature type="compositionally biased region" description="Low complexity" evidence="2">
    <location>
        <begin position="89"/>
        <end position="98"/>
    </location>
</feature>
<feature type="compositionally biased region" description="Low complexity" evidence="2">
    <location>
        <begin position="1039"/>
        <end position="1052"/>
    </location>
</feature>
<accession>A0AAD2CKP0</accession>
<feature type="compositionally biased region" description="Basic residues" evidence="2">
    <location>
        <begin position="1240"/>
        <end position="1250"/>
    </location>
</feature>
<feature type="region of interest" description="Disordered" evidence="2">
    <location>
        <begin position="784"/>
        <end position="1342"/>
    </location>
</feature>
<dbReference type="Proteomes" id="UP001295423">
    <property type="component" value="Unassembled WGS sequence"/>
</dbReference>
<feature type="region of interest" description="Disordered" evidence="2">
    <location>
        <begin position="1"/>
        <end position="113"/>
    </location>
</feature>
<feature type="compositionally biased region" description="Low complexity" evidence="2">
    <location>
        <begin position="66"/>
        <end position="76"/>
    </location>
</feature>
<feature type="region of interest" description="Disordered" evidence="2">
    <location>
        <begin position="433"/>
        <end position="461"/>
    </location>
</feature>
<protein>
    <submittedName>
        <fullName evidence="3">Uncharacterized protein</fullName>
    </submittedName>
</protein>
<evidence type="ECO:0000313" key="4">
    <source>
        <dbReference type="Proteomes" id="UP001295423"/>
    </source>
</evidence>
<feature type="compositionally biased region" description="Low complexity" evidence="2">
    <location>
        <begin position="838"/>
        <end position="876"/>
    </location>
</feature>
<feature type="compositionally biased region" description="Acidic residues" evidence="2">
    <location>
        <begin position="683"/>
        <end position="696"/>
    </location>
</feature>
<dbReference type="EMBL" id="CAKOGP040000224">
    <property type="protein sequence ID" value="CAJ1932862.1"/>
    <property type="molecule type" value="Genomic_DNA"/>
</dbReference>
<gene>
    <name evidence="3" type="ORF">CYCCA115_LOCUS3050</name>
</gene>
<feature type="compositionally biased region" description="Basic and acidic residues" evidence="2">
    <location>
        <begin position="907"/>
        <end position="928"/>
    </location>
</feature>
<name>A0AAD2CKP0_9STRA</name>
<reference evidence="3" key="1">
    <citation type="submission" date="2023-08" db="EMBL/GenBank/DDBJ databases">
        <authorList>
            <person name="Audoor S."/>
            <person name="Bilcke G."/>
        </authorList>
    </citation>
    <scope>NUCLEOTIDE SEQUENCE</scope>
</reference>
<feature type="compositionally biased region" description="Basic and acidic residues" evidence="2">
    <location>
        <begin position="1084"/>
        <end position="1102"/>
    </location>
</feature>
<feature type="region of interest" description="Disordered" evidence="2">
    <location>
        <begin position="607"/>
        <end position="739"/>
    </location>
</feature>
<feature type="compositionally biased region" description="Low complexity" evidence="2">
    <location>
        <begin position="1366"/>
        <end position="1383"/>
    </location>
</feature>
<feature type="region of interest" description="Disordered" evidence="2">
    <location>
        <begin position="1364"/>
        <end position="1411"/>
    </location>
</feature>
<feature type="compositionally biased region" description="Polar residues" evidence="2">
    <location>
        <begin position="810"/>
        <end position="820"/>
    </location>
</feature>
<feature type="compositionally biased region" description="Basic and acidic residues" evidence="2">
    <location>
        <begin position="1198"/>
        <end position="1209"/>
    </location>
</feature>
<feature type="compositionally biased region" description="Polar residues" evidence="2">
    <location>
        <begin position="609"/>
        <end position="625"/>
    </location>
</feature>
<feature type="compositionally biased region" description="Acidic residues" evidence="2">
    <location>
        <begin position="1"/>
        <end position="35"/>
    </location>
</feature>
<feature type="compositionally biased region" description="Pro residues" evidence="2">
    <location>
        <begin position="1391"/>
        <end position="1404"/>
    </location>
</feature>
<feature type="compositionally biased region" description="Polar residues" evidence="2">
    <location>
        <begin position="77"/>
        <end position="88"/>
    </location>
</feature>
<feature type="compositionally biased region" description="Basic and acidic residues" evidence="2">
    <location>
        <begin position="41"/>
        <end position="62"/>
    </location>
</feature>
<evidence type="ECO:0000256" key="1">
    <source>
        <dbReference type="SAM" id="Coils"/>
    </source>
</evidence>